<reference evidence="5" key="2">
    <citation type="submission" date="2025-08" db="UniProtKB">
        <authorList>
            <consortium name="Ensembl"/>
        </authorList>
    </citation>
    <scope>IDENTIFICATION</scope>
</reference>
<feature type="region of interest" description="Disordered" evidence="3">
    <location>
        <begin position="808"/>
        <end position="830"/>
    </location>
</feature>
<reference evidence="5 6" key="1">
    <citation type="submission" date="2020-06" db="EMBL/GenBank/DDBJ databases">
        <authorList>
            <consortium name="Wellcome Sanger Institute Data Sharing"/>
        </authorList>
    </citation>
    <scope>NUCLEOTIDE SEQUENCE [LARGE SCALE GENOMIC DNA]</scope>
</reference>
<dbReference type="PANTHER" id="PTHR23179">
    <property type="entry name" value="T-CELL ACTIVATION RHO GTPASE ACTIVATING PROTEIN-RELATED"/>
    <property type="match status" value="1"/>
</dbReference>
<evidence type="ECO:0000256" key="1">
    <source>
        <dbReference type="ARBA" id="ARBA00022468"/>
    </source>
</evidence>
<feature type="region of interest" description="Disordered" evidence="3">
    <location>
        <begin position="484"/>
        <end position="511"/>
    </location>
</feature>
<dbReference type="PANTHER" id="PTHR23179:SF36">
    <property type="entry name" value="RHO-GAP DOMAIN-CONTAINING PROTEIN"/>
    <property type="match status" value="1"/>
</dbReference>
<sequence length="830" mass="90556">MELLPRDLPVPRFFIRARTLKHPLAAADISQKNRRKRSILKWPLRRGPNSNSSSLGGSTHTPLFGQPLSSICSHGNLPQVIMDMLCLLYREGPDTQGIFRRSANAKNCRLLKEKLNAGLCALPDGESVFVAASIFTDFLRHLPGSILGCHLYKKWMEVMEKKEEEQKDLITSLLAQLPEGNTLLLRYVFWLLYRIQACSQENQMSASNLALCIAPNMLWLPEPSRPEEEGQATRKVAALVELLIENTPSIFGEDVGSLLSERKTSREECEASGDPFPQLCSSDEADAEPTLYRTKNLSSSSLVSSDPFFPPLATLSLRDKGDFPASSASSVSVCSLPGRVPCLSPSRDRCSSEPTVCPVTPHAIIGRQLSCDAAVMCNASHQSQTLSSKTPRLQIHHALRGDASPRAGAGRHYTLWRSPPIPQRFRHAARRLPSMSSLSSTATSSLSSLDSALSLTSSEPLSSPNDTVPRPFLFGAAARLRPLTPDTPRKFPPEWSMAFPYKENEDGGAVEGERDPEIEEEAEDGVIFFDKAEKCQGKVTKDVTEGDSGENDSLNCSDKGMGGVIFTVRPGGPLKENGAQVACREESQQGERTPTGVTCQPRETSVAHIHLSRSNTLAHAHLHTLPPTADAEGRSRTKITLYASSGTLQVKQPAVQMAAKEDGRSLVATETAGSHTVRLWIPQTVFYGQSAPLVLRSAPAREPAHPITHSTSIAKADTELVVPGEGTNYGEDDNKGVPEGVTLGLPQSKRASTLISPKPQGIHHTIRIRLPGRVRNTVREYFSHGERRSSHPATVEREFVVRKLHWKRKTPHGAAAEDSAVTPDGDESVV</sequence>
<evidence type="ECO:0000256" key="3">
    <source>
        <dbReference type="SAM" id="MobiDB-lite"/>
    </source>
</evidence>
<organism evidence="5 6">
    <name type="scientific">Denticeps clupeoides</name>
    <name type="common">denticle herring</name>
    <dbReference type="NCBI Taxonomy" id="299321"/>
    <lineage>
        <taxon>Eukaryota</taxon>
        <taxon>Metazoa</taxon>
        <taxon>Chordata</taxon>
        <taxon>Craniata</taxon>
        <taxon>Vertebrata</taxon>
        <taxon>Euteleostomi</taxon>
        <taxon>Actinopterygii</taxon>
        <taxon>Neopterygii</taxon>
        <taxon>Teleostei</taxon>
        <taxon>Clupei</taxon>
        <taxon>Clupeiformes</taxon>
        <taxon>Denticipitoidei</taxon>
        <taxon>Denticipitidae</taxon>
        <taxon>Denticeps</taxon>
    </lineage>
</organism>
<dbReference type="Proteomes" id="UP000694580">
    <property type="component" value="Chromosome 6"/>
</dbReference>
<dbReference type="InterPro" id="IPR000198">
    <property type="entry name" value="RhoGAP_dom"/>
</dbReference>
<dbReference type="CDD" id="cd04402">
    <property type="entry name" value="RhoGAP_ARHGAP20"/>
    <property type="match status" value="1"/>
</dbReference>
<dbReference type="SMART" id="SM00324">
    <property type="entry name" value="RhoGAP"/>
    <property type="match status" value="1"/>
</dbReference>
<protein>
    <recommendedName>
        <fullName evidence="4">Rho-GAP domain-containing protein</fullName>
    </recommendedName>
</protein>
<reference evidence="5" key="3">
    <citation type="submission" date="2025-09" db="UniProtKB">
        <authorList>
            <consortium name="Ensembl"/>
        </authorList>
    </citation>
    <scope>IDENTIFICATION</scope>
</reference>
<dbReference type="AlphaFoldDB" id="A0AAY4BEL7"/>
<dbReference type="GO" id="GO:0005096">
    <property type="term" value="F:GTPase activator activity"/>
    <property type="evidence" value="ECO:0007669"/>
    <property type="project" value="UniProtKB-KW"/>
</dbReference>
<keyword evidence="2" id="KW-0597">Phosphoprotein</keyword>
<dbReference type="Pfam" id="PF00620">
    <property type="entry name" value="RhoGAP"/>
    <property type="match status" value="1"/>
</dbReference>
<evidence type="ECO:0000313" key="5">
    <source>
        <dbReference type="Ensembl" id="ENSDCDP00010018376.1"/>
    </source>
</evidence>
<feature type="domain" description="Rho-GAP" evidence="4">
    <location>
        <begin position="66"/>
        <end position="251"/>
    </location>
</feature>
<evidence type="ECO:0000259" key="4">
    <source>
        <dbReference type="PROSITE" id="PS50238"/>
    </source>
</evidence>
<accession>A0AAY4BEL7</accession>
<name>A0AAY4BEL7_9TELE</name>
<proteinExistence type="predicted"/>
<dbReference type="GO" id="GO:0007165">
    <property type="term" value="P:signal transduction"/>
    <property type="evidence" value="ECO:0007669"/>
    <property type="project" value="InterPro"/>
</dbReference>
<dbReference type="GO" id="GO:0035023">
    <property type="term" value="P:regulation of Rho protein signal transduction"/>
    <property type="evidence" value="ECO:0007669"/>
    <property type="project" value="InterPro"/>
</dbReference>
<dbReference type="SUPFAM" id="SSF48350">
    <property type="entry name" value="GTPase activation domain, GAP"/>
    <property type="match status" value="1"/>
</dbReference>
<dbReference type="GeneTree" id="ENSGT00940000154633"/>
<evidence type="ECO:0000256" key="2">
    <source>
        <dbReference type="ARBA" id="ARBA00022553"/>
    </source>
</evidence>
<dbReference type="Gene3D" id="1.10.555.10">
    <property type="entry name" value="Rho GTPase activation protein"/>
    <property type="match status" value="1"/>
</dbReference>
<dbReference type="FunFam" id="1.10.555.10:FF:000025">
    <property type="entry name" value="Rho GTPase-activating protein 20"/>
    <property type="match status" value="1"/>
</dbReference>
<dbReference type="InterPro" id="IPR047886">
    <property type="entry name" value="ARHGAP20-like_RhoGAP"/>
</dbReference>
<dbReference type="PROSITE" id="PS50238">
    <property type="entry name" value="RHOGAP"/>
    <property type="match status" value="1"/>
</dbReference>
<dbReference type="InterPro" id="IPR008936">
    <property type="entry name" value="Rho_GTPase_activation_prot"/>
</dbReference>
<evidence type="ECO:0000313" key="6">
    <source>
        <dbReference type="Proteomes" id="UP000694580"/>
    </source>
</evidence>
<keyword evidence="6" id="KW-1185">Reference proteome</keyword>
<dbReference type="Ensembl" id="ENSDCDT00010019450.1">
    <property type="protein sequence ID" value="ENSDCDP00010018376.1"/>
    <property type="gene ID" value="ENSDCDG00010008339.1"/>
</dbReference>
<keyword evidence="1" id="KW-0343">GTPase activation</keyword>